<feature type="coiled-coil region" evidence="1">
    <location>
        <begin position="161"/>
        <end position="188"/>
    </location>
</feature>
<dbReference type="OrthoDB" id="10048540at2759"/>
<sequence>MKIVFLLITLLAATQAREDLVQQLTARATNHLSARTAAAEVLEDNIRPRHDGNHIPAGLPDDIAEEINEIGQLLANNDKEKDGSGDDEANFLPDKPEKPAKPAKKQGKGSKKAGKGSKKTSDEAASDRFIADRAPPQQKGEPERATGELGPADLEAIPASLRRYIQALEDREQVRKREEKEKAAATAEIRSLLLGLTRKRQQ</sequence>
<evidence type="ECO:0000256" key="2">
    <source>
        <dbReference type="SAM" id="MobiDB-lite"/>
    </source>
</evidence>
<evidence type="ECO:0000313" key="5">
    <source>
        <dbReference type="RefSeq" id="XP_019632851.1"/>
    </source>
</evidence>
<reference evidence="5 6" key="1">
    <citation type="submission" date="2025-04" db="UniProtKB">
        <authorList>
            <consortium name="RefSeq"/>
        </authorList>
    </citation>
    <scope>IDENTIFICATION</scope>
    <source>
        <tissue evidence="5 6">Gonad</tissue>
    </source>
</reference>
<keyword evidence="1" id="KW-0175">Coiled coil</keyword>
<evidence type="ECO:0000313" key="6">
    <source>
        <dbReference type="RefSeq" id="XP_019632852.1"/>
    </source>
</evidence>
<dbReference type="GeneID" id="109476359"/>
<dbReference type="KEGG" id="bbel:109476359"/>
<dbReference type="RefSeq" id="XP_019632852.1">
    <property type="nucleotide sequence ID" value="XM_019777293.1"/>
</dbReference>
<dbReference type="AlphaFoldDB" id="A0A6P4ZTD2"/>
<feature type="signal peptide" evidence="3">
    <location>
        <begin position="1"/>
        <end position="16"/>
    </location>
</feature>
<feature type="compositionally biased region" description="Basic residues" evidence="2">
    <location>
        <begin position="101"/>
        <end position="118"/>
    </location>
</feature>
<proteinExistence type="predicted"/>
<dbReference type="Proteomes" id="UP000515135">
    <property type="component" value="Unplaced"/>
</dbReference>
<evidence type="ECO:0000256" key="1">
    <source>
        <dbReference type="SAM" id="Coils"/>
    </source>
</evidence>
<dbReference type="RefSeq" id="XP_019632851.1">
    <property type="nucleotide sequence ID" value="XM_019777292.1"/>
</dbReference>
<name>A0A6P4ZTD2_BRABE</name>
<evidence type="ECO:0000256" key="3">
    <source>
        <dbReference type="SAM" id="SignalP"/>
    </source>
</evidence>
<accession>A0A6P4ZTD2</accession>
<gene>
    <name evidence="5 6" type="primary">LOC109476359</name>
</gene>
<feature type="compositionally biased region" description="Basic and acidic residues" evidence="2">
    <location>
        <begin position="119"/>
        <end position="131"/>
    </location>
</feature>
<feature type="chain" id="PRO_5044647735" evidence="3">
    <location>
        <begin position="17"/>
        <end position="202"/>
    </location>
</feature>
<organism evidence="4 5">
    <name type="scientific">Branchiostoma belcheri</name>
    <name type="common">Amphioxus</name>
    <dbReference type="NCBI Taxonomy" id="7741"/>
    <lineage>
        <taxon>Eukaryota</taxon>
        <taxon>Metazoa</taxon>
        <taxon>Chordata</taxon>
        <taxon>Cephalochordata</taxon>
        <taxon>Leptocardii</taxon>
        <taxon>Amphioxiformes</taxon>
        <taxon>Branchiostomatidae</taxon>
        <taxon>Branchiostoma</taxon>
    </lineage>
</organism>
<keyword evidence="3" id="KW-0732">Signal</keyword>
<protein>
    <submittedName>
        <fullName evidence="5 6">Uncharacterized protein LOC109476359</fullName>
    </submittedName>
</protein>
<feature type="region of interest" description="Disordered" evidence="2">
    <location>
        <begin position="76"/>
        <end position="155"/>
    </location>
</feature>
<evidence type="ECO:0000313" key="4">
    <source>
        <dbReference type="Proteomes" id="UP000515135"/>
    </source>
</evidence>
<keyword evidence="4" id="KW-1185">Reference proteome</keyword>